<feature type="chain" id="PRO_5024369295" evidence="1">
    <location>
        <begin position="19"/>
        <end position="228"/>
    </location>
</feature>
<gene>
    <name evidence="2" type="ORF">FRX48_00018</name>
</gene>
<accession>A0A5M8Q2B3</accession>
<feature type="signal peptide" evidence="1">
    <location>
        <begin position="1"/>
        <end position="18"/>
    </location>
</feature>
<evidence type="ECO:0000313" key="3">
    <source>
        <dbReference type="Proteomes" id="UP000324767"/>
    </source>
</evidence>
<protein>
    <submittedName>
        <fullName evidence="2">Uncharacterized protein</fullName>
    </submittedName>
</protein>
<proteinExistence type="predicted"/>
<name>A0A5M8Q2B3_9LECA</name>
<dbReference type="OrthoDB" id="5414426at2759"/>
<evidence type="ECO:0000313" key="2">
    <source>
        <dbReference type="EMBL" id="KAA6415303.1"/>
    </source>
</evidence>
<organism evidence="2 3">
    <name type="scientific">Lasallia pustulata</name>
    <dbReference type="NCBI Taxonomy" id="136370"/>
    <lineage>
        <taxon>Eukaryota</taxon>
        <taxon>Fungi</taxon>
        <taxon>Dikarya</taxon>
        <taxon>Ascomycota</taxon>
        <taxon>Pezizomycotina</taxon>
        <taxon>Lecanoromycetes</taxon>
        <taxon>OSLEUM clade</taxon>
        <taxon>Umbilicariomycetidae</taxon>
        <taxon>Umbilicariales</taxon>
        <taxon>Umbilicariaceae</taxon>
        <taxon>Lasallia</taxon>
    </lineage>
</organism>
<sequence>MHIHSPLLALALAPLVRALVATDTCCTAAVPASTHTITVTATGTTTVTVTAETTRTSYKFLPGNPPTSSVPLLKNRPATPGAVDQAADAILPRNNCNADDCLRALSRHTGAPFCATYTQTTNTATTGLPTYIPPQCNPSRISSACSCLSSTSPTSTTTTSCSCPLASIPATYTTITIALATTTVSPAPITQTIYPCADPLPSPGPAYGDHTDSSDLGLSNSLYSLSTP</sequence>
<comment type="caution">
    <text evidence="2">The sequence shown here is derived from an EMBL/GenBank/DDBJ whole genome shotgun (WGS) entry which is preliminary data.</text>
</comment>
<dbReference type="Proteomes" id="UP000324767">
    <property type="component" value="Unassembled WGS sequence"/>
</dbReference>
<reference evidence="2 3" key="1">
    <citation type="submission" date="2019-09" db="EMBL/GenBank/DDBJ databases">
        <title>The hologenome of the rock-dwelling lichen Lasallia pustulata.</title>
        <authorList>
            <person name="Greshake Tzovaras B."/>
            <person name="Segers F."/>
            <person name="Bicker A."/>
            <person name="Dal Grande F."/>
            <person name="Otte J."/>
            <person name="Hankeln T."/>
            <person name="Schmitt I."/>
            <person name="Ebersberger I."/>
        </authorList>
    </citation>
    <scope>NUCLEOTIDE SEQUENCE [LARGE SCALE GENOMIC DNA]</scope>
    <source>
        <strain evidence="2">A1-1</strain>
    </source>
</reference>
<evidence type="ECO:0000256" key="1">
    <source>
        <dbReference type="SAM" id="SignalP"/>
    </source>
</evidence>
<dbReference type="EMBL" id="VXIT01000001">
    <property type="protein sequence ID" value="KAA6415303.1"/>
    <property type="molecule type" value="Genomic_DNA"/>
</dbReference>
<dbReference type="AlphaFoldDB" id="A0A5M8Q2B3"/>
<keyword evidence="1" id="KW-0732">Signal</keyword>